<dbReference type="SUPFAM" id="SSF58104">
    <property type="entry name" value="Methyl-accepting chemotaxis protein (MCP) signaling domain"/>
    <property type="match status" value="1"/>
</dbReference>
<dbReference type="AlphaFoldDB" id="A0A1S8MC92"/>
<dbReference type="InterPro" id="IPR004089">
    <property type="entry name" value="MCPsignal_dom"/>
</dbReference>
<dbReference type="PANTHER" id="PTHR32089">
    <property type="entry name" value="METHYL-ACCEPTING CHEMOTAXIS PROTEIN MCPB"/>
    <property type="match status" value="1"/>
</dbReference>
<dbReference type="STRING" id="84029.CROST_15660"/>
<sequence length="435" mass="46960">MYSKSNLKSKFILLAVSPIIVSICIYSIIIYAVCSNVLSSVSGTNDKLSLIRNTIIICTIILCILSVILSLFLFKILTNGLQSLKQVLTDVLNGTFSDNSAKNLTIKEPFKSIADVFFQTANRIQHLIIEVRTSSKTVLETSIALKNIIDKTDKSASDVALATDSIAKAASIQAKNAEECYNKANSLSEKINRVLSGTEVMNIEAGSFNDLIESGLNTINILNDQSEKALEATSKVNEIVLKVNENSNGIGNITKTVSQIAEQTNLLALNAAIEAARAGESGKGFSVVAEEVRNLAEQVTESIGEIESLINDIQLHSKEAVSAISEASSIVAKENTSSIDTKKIFNDISDVLFEMNAVVGEIKNANVEMDSEKDELISLISTISSKSDDTSASTEEVAASAEEQLAAIKNVSEYSSKLERLSQKLEDEISNFKNI</sequence>
<dbReference type="Pfam" id="PF00015">
    <property type="entry name" value="MCPsignal"/>
    <property type="match status" value="1"/>
</dbReference>
<name>A0A1S8MC92_9CLOT</name>
<reference evidence="1 2" key="1">
    <citation type="submission" date="2022-04" db="EMBL/GenBank/DDBJ databases">
        <title>Genome sequence of C. roseum typestrain.</title>
        <authorList>
            <person name="Poehlein A."/>
            <person name="Schoch T."/>
            <person name="Duerre P."/>
            <person name="Daniel R."/>
        </authorList>
    </citation>
    <scope>NUCLEOTIDE SEQUENCE [LARGE SCALE GENOMIC DNA]</scope>
    <source>
        <strain evidence="1 2">DSM 7320</strain>
    </source>
</reference>
<keyword evidence="2" id="KW-1185">Reference proteome</keyword>
<dbReference type="GO" id="GO:0007165">
    <property type="term" value="P:signal transduction"/>
    <property type="evidence" value="ECO:0007669"/>
    <property type="project" value="InterPro"/>
</dbReference>
<dbReference type="PROSITE" id="PS50111">
    <property type="entry name" value="CHEMOTAXIS_TRANSDUC_2"/>
    <property type="match status" value="1"/>
</dbReference>
<protein>
    <submittedName>
        <fullName evidence="1">Methyl-accepting chemotaxis protein McpC</fullName>
    </submittedName>
</protein>
<organism evidence="1 2">
    <name type="scientific">Clostridium felsineum</name>
    <dbReference type="NCBI Taxonomy" id="36839"/>
    <lineage>
        <taxon>Bacteria</taxon>
        <taxon>Bacillati</taxon>
        <taxon>Bacillota</taxon>
        <taxon>Clostridia</taxon>
        <taxon>Eubacteriales</taxon>
        <taxon>Clostridiaceae</taxon>
        <taxon>Clostridium</taxon>
    </lineage>
</organism>
<accession>A0A1S8MC92</accession>
<dbReference type="EMBL" id="CP096983">
    <property type="protein sequence ID" value="URZ10063.1"/>
    <property type="molecule type" value="Genomic_DNA"/>
</dbReference>
<evidence type="ECO:0000313" key="1">
    <source>
        <dbReference type="EMBL" id="URZ10063.1"/>
    </source>
</evidence>
<dbReference type="GO" id="GO:0016020">
    <property type="term" value="C:membrane"/>
    <property type="evidence" value="ECO:0007669"/>
    <property type="project" value="InterPro"/>
</dbReference>
<dbReference type="Proteomes" id="UP000190951">
    <property type="component" value="Chromosome"/>
</dbReference>
<gene>
    <name evidence="1" type="primary">mcpC_1</name>
    <name evidence="1" type="ORF">CROST_007710</name>
</gene>
<dbReference type="RefSeq" id="WP_077833082.1">
    <property type="nucleotide sequence ID" value="NZ_CP096983.1"/>
</dbReference>
<dbReference type="SMART" id="SM00283">
    <property type="entry name" value="MA"/>
    <property type="match status" value="1"/>
</dbReference>
<dbReference type="PANTHER" id="PTHR32089:SF112">
    <property type="entry name" value="LYSOZYME-LIKE PROTEIN-RELATED"/>
    <property type="match status" value="1"/>
</dbReference>
<evidence type="ECO:0000313" key="2">
    <source>
        <dbReference type="Proteomes" id="UP000190951"/>
    </source>
</evidence>
<dbReference type="Gene3D" id="1.10.287.950">
    <property type="entry name" value="Methyl-accepting chemotaxis protein"/>
    <property type="match status" value="1"/>
</dbReference>
<dbReference type="KEGG" id="crw:CROST_007710"/>
<proteinExistence type="predicted"/>